<sequence>MIEREDIEMNENYEGATFEVIEHYFQIGKYAQTIELIHEVIADHLENSRLWFILGYSYYLMGDYNRAELQLKEALHLGYSEEIIFYFLGFIYMKKERWKEAEEAFLEALRANPDDAENHAAYAVLMKKMGHRKKAKQLITKAREMAPENSFVLRNYFILEEINSPKKQRVLALEQYMNSSDSELSKLLHLGIHAAFHNKEKEAQEYFRQAFLLNPEDKELYELLEEFELSGHPLLIPNHLVEVVGGTAGIWLIGVVIYFSLIGLDFNTAAVLFIKCYIALALYTWISIPLVKGLKKLRGYKYG</sequence>
<dbReference type="Gene3D" id="1.25.40.10">
    <property type="entry name" value="Tetratricopeptide repeat domain"/>
    <property type="match status" value="1"/>
</dbReference>
<accession>A0ABT2DMN2</accession>
<evidence type="ECO:0000256" key="2">
    <source>
        <dbReference type="ARBA" id="ARBA00022803"/>
    </source>
</evidence>
<dbReference type="InterPro" id="IPR019734">
    <property type="entry name" value="TPR_rpt"/>
</dbReference>
<dbReference type="Proteomes" id="UP001525021">
    <property type="component" value="Unassembled WGS sequence"/>
</dbReference>
<dbReference type="SMART" id="SM00028">
    <property type="entry name" value="TPR"/>
    <property type="match status" value="3"/>
</dbReference>
<dbReference type="PANTHER" id="PTHR44216:SF3">
    <property type="entry name" value="PROTEIN O-MANNOSYL-TRANSFERASE TMTC2"/>
    <property type="match status" value="1"/>
</dbReference>
<dbReference type="InterPro" id="IPR052384">
    <property type="entry name" value="TMTC_O-mannosyltransferase"/>
</dbReference>
<evidence type="ECO:0000313" key="6">
    <source>
        <dbReference type="Proteomes" id="UP001525021"/>
    </source>
</evidence>
<reference evidence="5 6" key="1">
    <citation type="submission" date="2022-08" db="EMBL/GenBank/DDBJ databases">
        <title>Lysinibacillus sequencing.</title>
        <authorList>
            <person name="Dunlap C."/>
        </authorList>
    </citation>
    <scope>NUCLEOTIDE SEQUENCE [LARGE SCALE GENOMIC DNA]</scope>
    <source>
        <strain evidence="5 6">PB211</strain>
    </source>
</reference>
<keyword evidence="6" id="KW-1185">Reference proteome</keyword>
<evidence type="ECO:0000256" key="1">
    <source>
        <dbReference type="ARBA" id="ARBA00022737"/>
    </source>
</evidence>
<feature type="transmembrane region" description="Helical" evidence="4">
    <location>
        <begin position="270"/>
        <end position="291"/>
    </location>
</feature>
<dbReference type="PANTHER" id="PTHR44216">
    <property type="entry name" value="PROTEIN O-MANNOSYL-TRANSFERASE TMTC2"/>
    <property type="match status" value="1"/>
</dbReference>
<dbReference type="Pfam" id="PF13432">
    <property type="entry name" value="TPR_16"/>
    <property type="match status" value="1"/>
</dbReference>
<comment type="caution">
    <text evidence="5">The sequence shown here is derived from an EMBL/GenBank/DDBJ whole genome shotgun (WGS) entry which is preliminary data.</text>
</comment>
<keyword evidence="4" id="KW-0812">Transmembrane</keyword>
<dbReference type="InterPro" id="IPR011990">
    <property type="entry name" value="TPR-like_helical_dom_sf"/>
</dbReference>
<keyword evidence="4" id="KW-0472">Membrane</keyword>
<feature type="repeat" description="TPR" evidence="3">
    <location>
        <begin position="82"/>
        <end position="115"/>
    </location>
</feature>
<dbReference type="Pfam" id="PF07719">
    <property type="entry name" value="TPR_2"/>
    <property type="match status" value="1"/>
</dbReference>
<dbReference type="EMBL" id="JANTOO010000010">
    <property type="protein sequence ID" value="MCS1396159.1"/>
    <property type="molecule type" value="Genomic_DNA"/>
</dbReference>
<name>A0ABT2DMN2_9BACI</name>
<evidence type="ECO:0000256" key="3">
    <source>
        <dbReference type="PROSITE-ProRule" id="PRU00339"/>
    </source>
</evidence>
<protein>
    <submittedName>
        <fullName evidence="5">Tetratricopeptide repeat protein</fullName>
    </submittedName>
</protein>
<dbReference type="SUPFAM" id="SSF48452">
    <property type="entry name" value="TPR-like"/>
    <property type="match status" value="1"/>
</dbReference>
<dbReference type="RefSeq" id="WP_051563246.1">
    <property type="nucleotide sequence ID" value="NZ_JANTOO010000010.1"/>
</dbReference>
<feature type="repeat" description="TPR" evidence="3">
    <location>
        <begin position="48"/>
        <end position="81"/>
    </location>
</feature>
<dbReference type="InterPro" id="IPR013105">
    <property type="entry name" value="TPR_2"/>
</dbReference>
<organism evidence="5 6">
    <name type="scientific">Lysinibacillus pinottii</name>
    <dbReference type="NCBI Taxonomy" id="2973932"/>
    <lineage>
        <taxon>Bacteria</taxon>
        <taxon>Bacillati</taxon>
        <taxon>Bacillota</taxon>
        <taxon>Bacilli</taxon>
        <taxon>Bacillales</taxon>
        <taxon>Bacillaceae</taxon>
        <taxon>Lysinibacillus</taxon>
    </lineage>
</organism>
<feature type="repeat" description="TPR" evidence="3">
    <location>
        <begin position="184"/>
        <end position="217"/>
    </location>
</feature>
<proteinExistence type="predicted"/>
<evidence type="ECO:0000313" key="5">
    <source>
        <dbReference type="EMBL" id="MCS1396159.1"/>
    </source>
</evidence>
<feature type="transmembrane region" description="Helical" evidence="4">
    <location>
        <begin position="240"/>
        <end position="264"/>
    </location>
</feature>
<keyword evidence="4" id="KW-1133">Transmembrane helix</keyword>
<dbReference type="PROSITE" id="PS50005">
    <property type="entry name" value="TPR"/>
    <property type="match status" value="3"/>
</dbReference>
<keyword evidence="1" id="KW-0677">Repeat</keyword>
<keyword evidence="2 3" id="KW-0802">TPR repeat</keyword>
<gene>
    <name evidence="5" type="ORF">NXZ79_08925</name>
</gene>
<evidence type="ECO:0000256" key="4">
    <source>
        <dbReference type="SAM" id="Phobius"/>
    </source>
</evidence>